<dbReference type="PANTHER" id="PTHR30414">
    <property type="entry name" value="MINICONDUCTANCE MECHANOSENSITIVE CHANNEL YBDG"/>
    <property type="match status" value="1"/>
</dbReference>
<dbReference type="EMBL" id="SUNE01000010">
    <property type="protein sequence ID" value="MDG5901104.1"/>
    <property type="molecule type" value="Genomic_DNA"/>
</dbReference>
<dbReference type="EMBL" id="JAOTLW010000015">
    <property type="protein sequence ID" value="MDI5832808.1"/>
    <property type="molecule type" value="Genomic_DNA"/>
</dbReference>
<dbReference type="Pfam" id="PF00924">
    <property type="entry name" value="MS_channel_2nd"/>
    <property type="match status" value="1"/>
</dbReference>
<evidence type="ECO:0000256" key="2">
    <source>
        <dbReference type="ARBA" id="ARBA00008017"/>
    </source>
</evidence>
<sequence>MDQEIRLEISAWLTGLGIDSQPSDGISTSIMLLACVLVAAIAYFIMRRGVIRAVNMVILRSRVTWDDVFMRYKVLEKLAMLVPAIVLNLLVPITLTEHPVLSGLVDRLLSIWLVVLMIRAIYAGLDAVNEISDINLVSRRLPVKSFVQLFKLFLFFVGLIVSLSVLADQSPVYFLSGLGVATGFVMLVFRDTILGFVAGIQLAANRMVSKGDWIQMDKYGADGAVEEVSLTTVKVRNWDKTITMIPAYALVSDAFRNWRGMSESGGRRIKRAVNIDINSIKFLTEEDRNRLSKINCLKEYFPAKISEIQASNAKVSDLDMMVNGRHLTNVGTFRAYLQEYLQRHDKVHKDMTLMVRQLAPTTEGLPIEVYIFTNDTRWAFYEAIQADIFDHIFAVLPEFGLQAFQAPTGNDIRSLKSVKVEG</sequence>
<dbReference type="EMBL" id="JASGOQ010000001">
    <property type="protein sequence ID" value="MDV5392175.1"/>
    <property type="molecule type" value="Genomic_DNA"/>
</dbReference>
<evidence type="ECO:0000313" key="15">
    <source>
        <dbReference type="EMBL" id="MDI5832808.1"/>
    </source>
</evidence>
<proteinExistence type="inferred from homology"/>
<dbReference type="GO" id="GO:0071470">
    <property type="term" value="P:cellular response to osmotic stress"/>
    <property type="evidence" value="ECO:0007669"/>
    <property type="project" value="InterPro"/>
</dbReference>
<gene>
    <name evidence="14" type="ORF">E2650_14620</name>
    <name evidence="15" type="ORF">ODY93_14600</name>
    <name evidence="16" type="ORF">QM089_18425</name>
</gene>
<evidence type="ECO:0000313" key="17">
    <source>
        <dbReference type="Proteomes" id="UP001159075"/>
    </source>
</evidence>
<dbReference type="InterPro" id="IPR006685">
    <property type="entry name" value="MscS_channel_2nd"/>
</dbReference>
<dbReference type="PROSITE" id="PS51257">
    <property type="entry name" value="PROKAR_LIPOPROTEIN"/>
    <property type="match status" value="1"/>
</dbReference>
<dbReference type="RefSeq" id="WP_037416320.1">
    <property type="nucleotide sequence ID" value="NZ_AP025014.1"/>
</dbReference>
<feature type="domain" description="Mechanosensitive ion channel MscS C-terminal" evidence="13">
    <location>
        <begin position="337"/>
        <end position="401"/>
    </location>
</feature>
<dbReference type="Proteomes" id="UP001152518">
    <property type="component" value="Unassembled WGS sequence"/>
</dbReference>
<evidence type="ECO:0000259" key="12">
    <source>
        <dbReference type="Pfam" id="PF00924"/>
    </source>
</evidence>
<dbReference type="InterPro" id="IPR010920">
    <property type="entry name" value="LSM_dom_sf"/>
</dbReference>
<evidence type="ECO:0000256" key="6">
    <source>
        <dbReference type="ARBA" id="ARBA00022989"/>
    </source>
</evidence>
<keyword evidence="4" id="KW-0997">Cell inner membrane</keyword>
<feature type="transmembrane region" description="Helical" evidence="11">
    <location>
        <begin position="78"/>
        <end position="96"/>
    </location>
</feature>
<keyword evidence="8 11" id="KW-0472">Membrane</keyword>
<evidence type="ECO:0000256" key="11">
    <source>
        <dbReference type="SAM" id="Phobius"/>
    </source>
</evidence>
<evidence type="ECO:0000313" key="16">
    <source>
        <dbReference type="EMBL" id="MDV5392175.1"/>
    </source>
</evidence>
<feature type="transmembrane region" description="Helical" evidence="11">
    <location>
        <begin position="108"/>
        <end position="128"/>
    </location>
</feature>
<comment type="caution">
    <text evidence="14">The sequence shown here is derived from an EMBL/GenBank/DDBJ whole genome shotgun (WGS) entry which is preliminary data.</text>
</comment>
<evidence type="ECO:0000256" key="10">
    <source>
        <dbReference type="ARBA" id="ARBA00093659"/>
    </source>
</evidence>
<name>A0A1E3UX25_9GAMM</name>
<evidence type="ECO:0000313" key="14">
    <source>
        <dbReference type="EMBL" id="MDG5901104.1"/>
    </source>
</evidence>
<evidence type="ECO:0000256" key="7">
    <source>
        <dbReference type="ARBA" id="ARBA00023016"/>
    </source>
</evidence>
<organism evidence="14">
    <name type="scientific">Shewanella xiamenensis</name>
    <dbReference type="NCBI Taxonomy" id="332186"/>
    <lineage>
        <taxon>Bacteria</taxon>
        <taxon>Pseudomonadati</taxon>
        <taxon>Pseudomonadota</taxon>
        <taxon>Gammaproteobacteria</taxon>
        <taxon>Alteromonadales</taxon>
        <taxon>Shewanellaceae</taxon>
        <taxon>Shewanella</taxon>
    </lineage>
</organism>
<dbReference type="GO" id="GO:0008381">
    <property type="term" value="F:mechanosensitive monoatomic ion channel activity"/>
    <property type="evidence" value="ECO:0007669"/>
    <property type="project" value="InterPro"/>
</dbReference>
<keyword evidence="6 11" id="KW-1133">Transmembrane helix</keyword>
<keyword evidence="5 11" id="KW-0812">Transmembrane</keyword>
<evidence type="ECO:0000256" key="3">
    <source>
        <dbReference type="ARBA" id="ARBA00022475"/>
    </source>
</evidence>
<feature type="transmembrane region" description="Helical" evidence="11">
    <location>
        <begin position="173"/>
        <end position="200"/>
    </location>
</feature>
<comment type="subcellular location">
    <subcellularLocation>
        <location evidence="1">Cell inner membrane</location>
        <topology evidence="1">Multi-pass membrane protein</topology>
    </subcellularLocation>
</comment>
<evidence type="ECO:0000256" key="5">
    <source>
        <dbReference type="ARBA" id="ARBA00022692"/>
    </source>
</evidence>
<evidence type="ECO:0000259" key="13">
    <source>
        <dbReference type="Pfam" id="PF21082"/>
    </source>
</evidence>
<dbReference type="FunFam" id="2.30.30.60:FF:000002">
    <property type="entry name" value="Mechanosensitive ion channel family protein"/>
    <property type="match status" value="1"/>
</dbReference>
<dbReference type="InterPro" id="IPR030192">
    <property type="entry name" value="YbdG"/>
</dbReference>
<keyword evidence="7" id="KW-0346">Stress response</keyword>
<feature type="domain" description="Mechanosensitive ion channel MscS" evidence="12">
    <location>
        <begin position="191"/>
        <end position="259"/>
    </location>
</feature>
<dbReference type="AlphaFoldDB" id="A0A1E3UX25"/>
<dbReference type="GeneID" id="75186450"/>
<dbReference type="Proteomes" id="UP001159075">
    <property type="component" value="Unassembled WGS sequence"/>
</dbReference>
<protein>
    <recommendedName>
        <fullName evidence="9">Mechanosensing system component YbdG</fullName>
    </recommendedName>
    <alternativeName>
        <fullName evidence="10">Mechanosensitive channel homolog YbdG</fullName>
    </alternativeName>
</protein>
<dbReference type="Gene3D" id="2.30.30.60">
    <property type="match status" value="1"/>
</dbReference>
<reference evidence="14" key="1">
    <citation type="journal article" date="2019" name="Int J Environ Res Public Health">
        <title>Characterization of Chromosome-Mediated BlaOXA-894 in Shewanella xiamenensis Isolated from Pig Wastewater.</title>
        <authorList>
            <person name="Zou H."/>
            <person name="Zhou Z."/>
            <person name="Xia H."/>
            <person name="Zhao Q."/>
            <person name="Li X."/>
        </authorList>
    </citation>
    <scope>NUCLEOTIDE SEQUENCE</scope>
    <source>
        <strain evidence="14">2015oxa</strain>
    </source>
</reference>
<dbReference type="Pfam" id="PF21082">
    <property type="entry name" value="MS_channel_3rd"/>
    <property type="match status" value="1"/>
</dbReference>
<evidence type="ECO:0000256" key="1">
    <source>
        <dbReference type="ARBA" id="ARBA00004429"/>
    </source>
</evidence>
<dbReference type="PANTHER" id="PTHR30414:SF0">
    <property type="entry name" value="MINICONDUCTANCE MECHANOSENSITIVE CHANNEL YBDG"/>
    <property type="match status" value="1"/>
</dbReference>
<feature type="transmembrane region" description="Helical" evidence="11">
    <location>
        <begin position="149"/>
        <end position="167"/>
    </location>
</feature>
<evidence type="ECO:0000256" key="8">
    <source>
        <dbReference type="ARBA" id="ARBA00023136"/>
    </source>
</evidence>
<reference evidence="16" key="4">
    <citation type="submission" date="2023-05" db="EMBL/GenBank/DDBJ databases">
        <title>Colonisation of extended spectrum b-lactamase- and carbapenemase-producing bacteria on hospital surfaces from low- and middle-income countries.</title>
        <authorList>
            <person name="Nieto-Rosado M."/>
            <person name="Sands K."/>
            <person name="Iregbu K."/>
            <person name="Zahra R."/>
            <person name="Mazarati J.B."/>
            <person name="Mehtar S."/>
            <person name="Barnards-Group B."/>
            <person name="Walsh T.R."/>
        </authorList>
    </citation>
    <scope>NUCLEOTIDE SEQUENCE</scope>
    <source>
        <strain evidence="16">PP-E493</strain>
    </source>
</reference>
<dbReference type="SUPFAM" id="SSF50182">
    <property type="entry name" value="Sm-like ribonucleoproteins"/>
    <property type="match status" value="1"/>
</dbReference>
<reference evidence="14" key="2">
    <citation type="submission" date="2019-04" db="EMBL/GenBank/DDBJ databases">
        <authorList>
            <person name="Zou H."/>
        </authorList>
    </citation>
    <scope>NUCLEOTIDE SEQUENCE</scope>
    <source>
        <strain evidence="14">2015oxa</strain>
    </source>
</reference>
<feature type="transmembrane region" description="Helical" evidence="11">
    <location>
        <begin position="26"/>
        <end position="46"/>
    </location>
</feature>
<keyword evidence="3" id="KW-1003">Cell membrane</keyword>
<accession>A0A1E3UX25</accession>
<keyword evidence="17" id="KW-1185">Reference proteome</keyword>
<dbReference type="OrthoDB" id="9775207at2"/>
<dbReference type="InterPro" id="IPR023408">
    <property type="entry name" value="MscS_beta-dom_sf"/>
</dbReference>
<dbReference type="GO" id="GO:0005886">
    <property type="term" value="C:plasma membrane"/>
    <property type="evidence" value="ECO:0007669"/>
    <property type="project" value="UniProtKB-SubCell"/>
</dbReference>
<reference evidence="15 17" key="3">
    <citation type="submission" date="2022-09" db="EMBL/GenBank/DDBJ databases">
        <title>The outer-membrane cytochrome OmcA is essential for infection of Shewanella oneidensis by a zebrafish-associated bacteriophage.</title>
        <authorList>
            <person name="Grenfell A.W."/>
            <person name="Intile P."/>
            <person name="Mcfarlane J."/>
            <person name="Leung D."/>
            <person name="Abdalla K."/>
            <person name="Wold M."/>
            <person name="Kees E."/>
            <person name="Gralnick J."/>
        </authorList>
    </citation>
    <scope>NUCLEOTIDE SEQUENCE [LARGE SCALE GENOMIC DNA]</scope>
    <source>
        <strain evidence="15 17">NF-5</strain>
    </source>
</reference>
<evidence type="ECO:0000256" key="4">
    <source>
        <dbReference type="ARBA" id="ARBA00022519"/>
    </source>
</evidence>
<dbReference type="Proteomes" id="UP001187859">
    <property type="component" value="Unassembled WGS sequence"/>
</dbReference>
<evidence type="ECO:0000256" key="9">
    <source>
        <dbReference type="ARBA" id="ARBA00093630"/>
    </source>
</evidence>
<dbReference type="InterPro" id="IPR049278">
    <property type="entry name" value="MS_channel_C"/>
</dbReference>
<comment type="similarity">
    <text evidence="2">Belongs to the MscS (TC 1.A.23) family.</text>
</comment>